<dbReference type="Pfam" id="PF04740">
    <property type="entry name" value="LXG"/>
    <property type="match status" value="1"/>
</dbReference>
<dbReference type="Pfam" id="PF15637">
    <property type="entry name" value="Tox-HNH-HHH"/>
    <property type="match status" value="1"/>
</dbReference>
<evidence type="ECO:0000313" key="4">
    <source>
        <dbReference type="Proteomes" id="UP000014003"/>
    </source>
</evidence>
<evidence type="ECO:0000313" key="3">
    <source>
        <dbReference type="EMBL" id="EOO21687.1"/>
    </source>
</evidence>
<sequence>EVQSQTQSMNAVCIATIQGMEQAIQSIDAFAVDTVLQGQTYSSAKAFFVQTFRPLAQGIIYLCEELIRQNDAFPSQFQSKVASTDVIEQEILEQIRDIDRMKASMEAISQAMPIPGMDAMANLFTVMRKKLQEKLEHLYEFNYTSSSNYDTALQLAASIAQGLAEVQSGKGFSPASGTFSTQGLNMEWTTSIQSIGEERARQSENLLKSSSIEEGAMCGKLPEKSTFEKIRDGIVEGAGEAVEDTIEGFKALGKWETWENMGNAALHPIDTLSTMYNVLSDSFINDVINGDAESRAKWGSYALTQVGLGLIGDKGLSKASKLGQVGKATTLIKGIDTSKFPQGFSYVTSNLKMGDRLAFSGMGSFKNETVTFKDFFVKSSSGESQGLERTTVTEVKVSDETYQISRDERKTVNTKFSDELLSSKDSPVRTYRGTDVAKLDEKFKADPDLIVEMPFVGKGQRNANSEGWLRDSNYYWNEMLEKHPEAFSDFNKQIINGKIPRMKAPVNDEMFRGKFPQYDFTGLRGTKLVHHHIGGGGQAVGVPMPLHPGFGGIHNAEKVIGAWGKDAEYAEMLQKFIEHHKLGGK</sequence>
<comment type="caution">
    <text evidence="3">The sequence shown here is derived from an EMBL/GenBank/DDBJ whole genome shotgun (WGS) entry which is preliminary data.</text>
</comment>
<evidence type="ECO:0000259" key="2">
    <source>
        <dbReference type="PROSITE" id="PS51756"/>
    </source>
</evidence>
<protein>
    <submittedName>
        <fullName evidence="3">Cytoplasmic protein</fullName>
    </submittedName>
</protein>
<gene>
    <name evidence="3" type="ORF">IGA_01358</name>
</gene>
<accession>R8DD54</accession>
<name>R8DD54_BACCE</name>
<dbReference type="InterPro" id="IPR051768">
    <property type="entry name" value="Bact_secretion_toxin"/>
</dbReference>
<dbReference type="InterPro" id="IPR006829">
    <property type="entry name" value="LXG_dom"/>
</dbReference>
<reference evidence="3 4" key="1">
    <citation type="submission" date="2012-12" db="EMBL/GenBank/DDBJ databases">
        <title>The Genome Sequence of Bacillus cereus HuA3-9.</title>
        <authorList>
            <consortium name="The Broad Institute Genome Sequencing Platform"/>
            <consortium name="The Broad Institute Genome Sequencing Center for Infectious Disease"/>
            <person name="Feldgarden M."/>
            <person name="Van der Auwera G.A."/>
            <person name="Mahillon J."/>
            <person name="Duprez V."/>
            <person name="Timmery S."/>
            <person name="Mattelet C."/>
            <person name="Dierick K."/>
            <person name="Sun M."/>
            <person name="Yu Z."/>
            <person name="Zhu L."/>
            <person name="Hu X."/>
            <person name="Shank E.B."/>
            <person name="Swiecicka I."/>
            <person name="Hansen B.M."/>
            <person name="Andrup L."/>
            <person name="Walker B."/>
            <person name="Young S.K."/>
            <person name="Zeng Q."/>
            <person name="Gargeya S."/>
            <person name="Fitzgerald M."/>
            <person name="Haas B."/>
            <person name="Abouelleil A."/>
            <person name="Alvarado L."/>
            <person name="Arachchi H.M."/>
            <person name="Berlin A.M."/>
            <person name="Chapman S.B."/>
            <person name="Dewar J."/>
            <person name="Goldberg J."/>
            <person name="Griggs A."/>
            <person name="Gujja S."/>
            <person name="Hansen M."/>
            <person name="Howarth C."/>
            <person name="Imamovic A."/>
            <person name="Larimer J."/>
            <person name="McCowan C."/>
            <person name="Murphy C."/>
            <person name="Neiman D."/>
            <person name="Pearson M."/>
            <person name="Priest M."/>
            <person name="Roberts A."/>
            <person name="Saif S."/>
            <person name="Shea T."/>
            <person name="Sisk P."/>
            <person name="Sykes S."/>
            <person name="Wortman J."/>
            <person name="Nusbaum C."/>
            <person name="Birren B."/>
        </authorList>
    </citation>
    <scope>NUCLEOTIDE SEQUENCE [LARGE SCALE GENOMIC DNA]</scope>
    <source>
        <strain evidence="3 4">HuA3-9</strain>
    </source>
</reference>
<feature type="non-terminal residue" evidence="3">
    <location>
        <position position="1"/>
    </location>
</feature>
<dbReference type="EMBL" id="AHDZ01000007">
    <property type="protein sequence ID" value="EOO21687.1"/>
    <property type="molecule type" value="Genomic_DNA"/>
</dbReference>
<evidence type="ECO:0000256" key="1">
    <source>
        <dbReference type="ARBA" id="ARBA00034117"/>
    </source>
</evidence>
<dbReference type="AlphaFoldDB" id="R8DD54"/>
<organism evidence="3 4">
    <name type="scientific">Bacillus cereus HuA3-9</name>
    <dbReference type="NCBI Taxonomy" id="1053205"/>
    <lineage>
        <taxon>Bacteria</taxon>
        <taxon>Bacillati</taxon>
        <taxon>Bacillota</taxon>
        <taxon>Bacilli</taxon>
        <taxon>Bacillales</taxon>
        <taxon>Bacillaceae</taxon>
        <taxon>Bacillus</taxon>
        <taxon>Bacillus cereus group</taxon>
    </lineage>
</organism>
<dbReference type="PATRIC" id="fig|1053205.3.peg.1402"/>
<dbReference type="HOGENOM" id="CLU_465827_0_0_9"/>
<dbReference type="PANTHER" id="PTHR34976:SF1">
    <property type="entry name" value="TOXIN BC_0920"/>
    <property type="match status" value="1"/>
</dbReference>
<feature type="domain" description="LXG" evidence="2">
    <location>
        <begin position="1"/>
        <end position="209"/>
    </location>
</feature>
<comment type="similarity">
    <text evidence="1">In the N-terminal section; belongs to the LXG family.</text>
</comment>
<dbReference type="Proteomes" id="UP000014003">
    <property type="component" value="Unassembled WGS sequence"/>
</dbReference>
<dbReference type="PANTHER" id="PTHR34976">
    <property type="entry name" value="RIBONUCLEASE YQCG-RELATED"/>
    <property type="match status" value="1"/>
</dbReference>
<dbReference type="PROSITE" id="PS51756">
    <property type="entry name" value="LXG"/>
    <property type="match status" value="1"/>
</dbReference>
<dbReference type="InterPro" id="IPR028915">
    <property type="entry name" value="Tox-HNH-HHH_dom"/>
</dbReference>
<proteinExistence type="inferred from homology"/>